<protein>
    <submittedName>
        <fullName evidence="1">Uncharacterized protein</fullName>
    </submittedName>
</protein>
<organism evidence="1 2">
    <name type="scientific">Periplaneta americana</name>
    <name type="common">American cockroach</name>
    <name type="synonym">Blatta americana</name>
    <dbReference type="NCBI Taxonomy" id="6978"/>
    <lineage>
        <taxon>Eukaryota</taxon>
        <taxon>Metazoa</taxon>
        <taxon>Ecdysozoa</taxon>
        <taxon>Arthropoda</taxon>
        <taxon>Hexapoda</taxon>
        <taxon>Insecta</taxon>
        <taxon>Pterygota</taxon>
        <taxon>Neoptera</taxon>
        <taxon>Polyneoptera</taxon>
        <taxon>Dictyoptera</taxon>
        <taxon>Blattodea</taxon>
        <taxon>Blattoidea</taxon>
        <taxon>Blattidae</taxon>
        <taxon>Blattinae</taxon>
        <taxon>Periplaneta</taxon>
    </lineage>
</organism>
<accession>A0ABQ8T9D1</accession>
<evidence type="ECO:0000313" key="2">
    <source>
        <dbReference type="Proteomes" id="UP001148838"/>
    </source>
</evidence>
<reference evidence="1 2" key="1">
    <citation type="journal article" date="2022" name="Allergy">
        <title>Genome assembly and annotation of Periplaneta americana reveal a comprehensive cockroach allergen profile.</title>
        <authorList>
            <person name="Wang L."/>
            <person name="Xiong Q."/>
            <person name="Saelim N."/>
            <person name="Wang L."/>
            <person name="Nong W."/>
            <person name="Wan A.T."/>
            <person name="Shi M."/>
            <person name="Liu X."/>
            <person name="Cao Q."/>
            <person name="Hui J.H.L."/>
            <person name="Sookrung N."/>
            <person name="Leung T.F."/>
            <person name="Tungtrongchitr A."/>
            <person name="Tsui S.K.W."/>
        </authorList>
    </citation>
    <scope>NUCLEOTIDE SEQUENCE [LARGE SCALE GENOMIC DNA]</scope>
    <source>
        <strain evidence="1">PWHHKU_190912</strain>
    </source>
</reference>
<keyword evidence="2" id="KW-1185">Reference proteome</keyword>
<name>A0ABQ8T9D1_PERAM</name>
<sequence>MREGEKKERMIVEDESECEEYIKKRKEKERRGDSEGTVQSVHLLLEYGPQFVVALTSGPAPKFLAYCPTVLLNSHTFQSGSLQHRPVREGPKEATAYQRIPNLTGPVDSMTSRCSGIGTKLLEGSMAIMAAVQVVIVLR</sequence>
<dbReference type="Proteomes" id="UP001148838">
    <property type="component" value="Unassembled WGS sequence"/>
</dbReference>
<proteinExistence type="predicted"/>
<gene>
    <name evidence="1" type="ORF">ANN_04779</name>
</gene>
<comment type="caution">
    <text evidence="1">The sequence shown here is derived from an EMBL/GenBank/DDBJ whole genome shotgun (WGS) entry which is preliminary data.</text>
</comment>
<dbReference type="EMBL" id="JAJSOF020000013">
    <property type="protein sequence ID" value="KAJ4443129.1"/>
    <property type="molecule type" value="Genomic_DNA"/>
</dbReference>
<evidence type="ECO:0000313" key="1">
    <source>
        <dbReference type="EMBL" id="KAJ4443129.1"/>
    </source>
</evidence>